<dbReference type="Gene3D" id="3.10.180.10">
    <property type="entry name" value="2,3-Dihydroxybiphenyl 1,2-Dioxygenase, domain 1"/>
    <property type="match status" value="2"/>
</dbReference>
<dbReference type="InterPro" id="IPR037523">
    <property type="entry name" value="VOC_core"/>
</dbReference>
<accession>A0ABQ6K109</accession>
<evidence type="ECO:0000259" key="2">
    <source>
        <dbReference type="PROSITE" id="PS51819"/>
    </source>
</evidence>
<dbReference type="InterPro" id="IPR052164">
    <property type="entry name" value="Anthracycline_SecMetBiosynth"/>
</dbReference>
<dbReference type="SUPFAM" id="SSF54593">
    <property type="entry name" value="Glyoxalase/Bleomycin resistance protein/Dihydroxybiphenyl dioxygenase"/>
    <property type="match status" value="2"/>
</dbReference>
<protein>
    <recommendedName>
        <fullName evidence="2">VOC domain-containing protein</fullName>
    </recommendedName>
</protein>
<feature type="domain" description="VOC" evidence="2">
    <location>
        <begin position="55"/>
        <end position="188"/>
    </location>
</feature>
<dbReference type="PROSITE" id="PS51819">
    <property type="entry name" value="VOC"/>
    <property type="match status" value="1"/>
</dbReference>
<reference evidence="4" key="1">
    <citation type="journal article" date="2019" name="Int. J. Syst. Evol. Microbiol.">
        <title>The Global Catalogue of Microorganisms (GCM) 10K type strain sequencing project: providing services to taxonomists for standard genome sequencing and annotation.</title>
        <authorList>
            <consortium name="The Broad Institute Genomics Platform"/>
            <consortium name="The Broad Institute Genome Sequencing Center for Infectious Disease"/>
            <person name="Wu L."/>
            <person name="Ma J."/>
        </authorList>
    </citation>
    <scope>NUCLEOTIDE SEQUENCE [LARGE SCALE GENOMIC DNA]</scope>
    <source>
        <strain evidence="4">NBRC 108894</strain>
    </source>
</reference>
<comment type="caution">
    <text evidence="3">The sequence shown here is derived from an EMBL/GenBank/DDBJ whole genome shotgun (WGS) entry which is preliminary data.</text>
</comment>
<sequence length="190" mass="20231">MAGAASDAGGTVLHPPQDAGPAGRWASVRDPQGAEFGLWQAGMRRGSQVNNAANSWNFSDLQTTDLDAGLAYYGCVFGWEVADMGPDAHHVLRLPGYGDHLEATVDPGIRERQADAPEGFADAVAGAVEAEADEGPHWHVSFSVDDRDAAAETAEGLGDEVLGRYDGMWVRSARIRDPWGAEFTLSEFTS</sequence>
<dbReference type="InterPro" id="IPR029068">
    <property type="entry name" value="Glyas_Bleomycin-R_OHBP_Dase"/>
</dbReference>
<evidence type="ECO:0000313" key="3">
    <source>
        <dbReference type="EMBL" id="GMA93974.1"/>
    </source>
</evidence>
<feature type="region of interest" description="Disordered" evidence="1">
    <location>
        <begin position="1"/>
        <end position="27"/>
    </location>
</feature>
<dbReference type="Proteomes" id="UP001157034">
    <property type="component" value="Unassembled WGS sequence"/>
</dbReference>
<dbReference type="EMBL" id="BSVB01000001">
    <property type="protein sequence ID" value="GMA93974.1"/>
    <property type="molecule type" value="Genomic_DNA"/>
</dbReference>
<dbReference type="Pfam" id="PF18029">
    <property type="entry name" value="Glyoxalase_6"/>
    <property type="match status" value="1"/>
</dbReference>
<keyword evidence="4" id="KW-1185">Reference proteome</keyword>
<gene>
    <name evidence="3" type="ORF">GCM10025881_07980</name>
</gene>
<organism evidence="3 4">
    <name type="scientific">Pseudolysinimonas kribbensis</name>
    <dbReference type="NCBI Taxonomy" id="433641"/>
    <lineage>
        <taxon>Bacteria</taxon>
        <taxon>Bacillati</taxon>
        <taxon>Actinomycetota</taxon>
        <taxon>Actinomycetes</taxon>
        <taxon>Micrococcales</taxon>
        <taxon>Microbacteriaceae</taxon>
        <taxon>Pseudolysinimonas</taxon>
    </lineage>
</organism>
<dbReference type="PANTHER" id="PTHR33993">
    <property type="entry name" value="GLYOXALASE-RELATED"/>
    <property type="match status" value="1"/>
</dbReference>
<evidence type="ECO:0000313" key="4">
    <source>
        <dbReference type="Proteomes" id="UP001157034"/>
    </source>
</evidence>
<proteinExistence type="predicted"/>
<name>A0ABQ6K109_9MICO</name>
<dbReference type="PANTHER" id="PTHR33993:SF14">
    <property type="entry name" value="GB|AAF24581.1"/>
    <property type="match status" value="1"/>
</dbReference>
<dbReference type="InterPro" id="IPR041581">
    <property type="entry name" value="Glyoxalase_6"/>
</dbReference>
<evidence type="ECO:0000256" key="1">
    <source>
        <dbReference type="SAM" id="MobiDB-lite"/>
    </source>
</evidence>